<reference evidence="1" key="1">
    <citation type="submission" date="2014-09" db="EMBL/GenBank/DDBJ databases">
        <authorList>
            <person name="Magalhaes I.L.F."/>
            <person name="Oliveira U."/>
            <person name="Santos F.R."/>
            <person name="Vidigal T.H.D.A."/>
            <person name="Brescovit A.D."/>
            <person name="Santos A.J."/>
        </authorList>
    </citation>
    <scope>NUCLEOTIDE SEQUENCE</scope>
    <source>
        <tissue evidence="1">Shoot tissue taken approximately 20 cm above the soil surface</tissue>
    </source>
</reference>
<dbReference type="EMBL" id="GBRH01275134">
    <property type="protein sequence ID" value="JAD22761.1"/>
    <property type="molecule type" value="Transcribed_RNA"/>
</dbReference>
<name>A0A0A8Y902_ARUDO</name>
<organism evidence="1">
    <name type="scientific">Arundo donax</name>
    <name type="common">Giant reed</name>
    <name type="synonym">Donax arundinaceus</name>
    <dbReference type="NCBI Taxonomy" id="35708"/>
    <lineage>
        <taxon>Eukaryota</taxon>
        <taxon>Viridiplantae</taxon>
        <taxon>Streptophyta</taxon>
        <taxon>Embryophyta</taxon>
        <taxon>Tracheophyta</taxon>
        <taxon>Spermatophyta</taxon>
        <taxon>Magnoliopsida</taxon>
        <taxon>Liliopsida</taxon>
        <taxon>Poales</taxon>
        <taxon>Poaceae</taxon>
        <taxon>PACMAD clade</taxon>
        <taxon>Arundinoideae</taxon>
        <taxon>Arundineae</taxon>
        <taxon>Arundo</taxon>
    </lineage>
</organism>
<dbReference type="AlphaFoldDB" id="A0A0A8Y902"/>
<protein>
    <submittedName>
        <fullName evidence="1">Uncharacterized protein</fullName>
    </submittedName>
</protein>
<sequence>MVLVELSDEEMLAFLFCVTPPLSSIRQFVTKLMMWG</sequence>
<accession>A0A0A8Y902</accession>
<evidence type="ECO:0000313" key="1">
    <source>
        <dbReference type="EMBL" id="JAD22761.1"/>
    </source>
</evidence>
<reference evidence="1" key="2">
    <citation type="journal article" date="2015" name="Data Brief">
        <title>Shoot transcriptome of the giant reed, Arundo donax.</title>
        <authorList>
            <person name="Barrero R.A."/>
            <person name="Guerrero F.D."/>
            <person name="Moolhuijzen P."/>
            <person name="Goolsby J.A."/>
            <person name="Tidwell J."/>
            <person name="Bellgard S.E."/>
            <person name="Bellgard M.I."/>
        </authorList>
    </citation>
    <scope>NUCLEOTIDE SEQUENCE</scope>
    <source>
        <tissue evidence="1">Shoot tissue taken approximately 20 cm above the soil surface</tissue>
    </source>
</reference>
<proteinExistence type="predicted"/>